<dbReference type="Proteomes" id="UP001302257">
    <property type="component" value="Chromosome"/>
</dbReference>
<protein>
    <recommendedName>
        <fullName evidence="1">diguanylate cyclase</fullName>
        <ecNumber evidence="1">2.7.7.65</ecNumber>
    </recommendedName>
</protein>
<feature type="transmembrane region" description="Helical" evidence="4">
    <location>
        <begin position="327"/>
        <end position="348"/>
    </location>
</feature>
<feature type="transmembrane region" description="Helical" evidence="4">
    <location>
        <begin position="181"/>
        <end position="201"/>
    </location>
</feature>
<organism evidence="6 7">
    <name type="scientific">Rhodoferax mekongensis</name>
    <dbReference type="NCBI Taxonomy" id="3068341"/>
    <lineage>
        <taxon>Bacteria</taxon>
        <taxon>Pseudomonadati</taxon>
        <taxon>Pseudomonadota</taxon>
        <taxon>Betaproteobacteria</taxon>
        <taxon>Burkholderiales</taxon>
        <taxon>Comamonadaceae</taxon>
        <taxon>Rhodoferax</taxon>
    </lineage>
</organism>
<dbReference type="PROSITE" id="PS50887">
    <property type="entry name" value="GGDEF"/>
    <property type="match status" value="1"/>
</dbReference>
<keyword evidence="6" id="KW-0548">Nucleotidyltransferase</keyword>
<dbReference type="InterPro" id="IPR000160">
    <property type="entry name" value="GGDEF_dom"/>
</dbReference>
<dbReference type="InterPro" id="IPR011623">
    <property type="entry name" value="7TMR_DISM_rcpt_extracell_dom1"/>
</dbReference>
<dbReference type="Gene3D" id="3.30.70.270">
    <property type="match status" value="1"/>
</dbReference>
<keyword evidence="6" id="KW-0808">Transferase</keyword>
<dbReference type="PANTHER" id="PTHR45138:SF9">
    <property type="entry name" value="DIGUANYLATE CYCLASE DGCM-RELATED"/>
    <property type="match status" value="1"/>
</dbReference>
<name>A0ABZ0B1E9_9BURK</name>
<evidence type="ECO:0000259" key="5">
    <source>
        <dbReference type="PROSITE" id="PS50887"/>
    </source>
</evidence>
<dbReference type="NCBIfam" id="TIGR00254">
    <property type="entry name" value="GGDEF"/>
    <property type="match status" value="1"/>
</dbReference>
<dbReference type="Pfam" id="PF00990">
    <property type="entry name" value="GGDEF"/>
    <property type="match status" value="1"/>
</dbReference>
<dbReference type="Pfam" id="PF07695">
    <property type="entry name" value="7TMR-DISM_7TM"/>
    <property type="match status" value="1"/>
</dbReference>
<feature type="transmembrane region" description="Helical" evidence="4">
    <location>
        <begin position="360"/>
        <end position="377"/>
    </location>
</feature>
<feature type="coiled-coil region" evidence="3">
    <location>
        <begin position="380"/>
        <end position="433"/>
    </location>
</feature>
<keyword evidence="4" id="KW-0472">Membrane</keyword>
<feature type="transmembrane region" description="Helical" evidence="4">
    <location>
        <begin position="243"/>
        <end position="262"/>
    </location>
</feature>
<dbReference type="InterPro" id="IPR011622">
    <property type="entry name" value="7TMR_DISM_rcpt_extracell_dom2"/>
</dbReference>
<accession>A0ABZ0B1E9</accession>
<dbReference type="Pfam" id="PF07696">
    <property type="entry name" value="7TMR-DISMED2"/>
    <property type="match status" value="1"/>
</dbReference>
<proteinExistence type="predicted"/>
<reference evidence="6 7" key="1">
    <citation type="submission" date="2023-08" db="EMBL/GenBank/DDBJ databases">
        <title>Rhodoferax potami sp. nov. and Rhodoferax mekongensis sp. nov., isolated from the Mekong River in Thailand.</title>
        <authorList>
            <person name="Kitikhun S."/>
            <person name="Charoenyingcharoen P."/>
            <person name="Siriarchawattana P."/>
            <person name="Likhitrattanapisal S."/>
            <person name="Nilsakha T."/>
            <person name="Chanpet A."/>
            <person name="Rattanawaree P."/>
            <person name="Ingsriswang S."/>
        </authorList>
    </citation>
    <scope>NUCLEOTIDE SEQUENCE [LARGE SCALE GENOMIC DNA]</scope>
    <source>
        <strain evidence="6 7">TBRC 17307</strain>
    </source>
</reference>
<keyword evidence="7" id="KW-1185">Reference proteome</keyword>
<evidence type="ECO:0000256" key="1">
    <source>
        <dbReference type="ARBA" id="ARBA00012528"/>
    </source>
</evidence>
<dbReference type="CDD" id="cd01949">
    <property type="entry name" value="GGDEF"/>
    <property type="match status" value="1"/>
</dbReference>
<dbReference type="GO" id="GO:0052621">
    <property type="term" value="F:diguanylate cyclase activity"/>
    <property type="evidence" value="ECO:0007669"/>
    <property type="project" value="UniProtKB-EC"/>
</dbReference>
<evidence type="ECO:0000256" key="4">
    <source>
        <dbReference type="SAM" id="Phobius"/>
    </source>
</evidence>
<evidence type="ECO:0000256" key="3">
    <source>
        <dbReference type="SAM" id="Coils"/>
    </source>
</evidence>
<evidence type="ECO:0000256" key="2">
    <source>
        <dbReference type="ARBA" id="ARBA00034247"/>
    </source>
</evidence>
<keyword evidence="4" id="KW-0812">Transmembrane</keyword>
<gene>
    <name evidence="6" type="ORF">RAN89_03600</name>
</gene>
<dbReference type="InterPro" id="IPR043128">
    <property type="entry name" value="Rev_trsase/Diguanyl_cyclase"/>
</dbReference>
<dbReference type="EMBL" id="CP132507">
    <property type="protein sequence ID" value="WNO05530.1"/>
    <property type="molecule type" value="Genomic_DNA"/>
</dbReference>
<keyword evidence="4" id="KW-1133">Transmembrane helix</keyword>
<sequence length="602" mass="65906">MVLLLPLWVAAQAVQVQAVGAGALDVSPALAVLEDADGSLTLPEVLAADRAGRMVPRPGASQGLSLGFTRSAFWLRLEVRNPGSAVAHQLLEVSNARISHVSFFVPDDAGRYTETRTGGDLPFATRAVAHRHLVFPLQVAPQATQVVYLRVQSTIGLIVPVQLWARPDLDEHTHTDYMLHAWYYGMATAMLVFNLMLWVALRDRIYGYYVVFVGATALMLASKAGLASQYFWPGALVWSNFSYYTAASVGAAAFCLFTRRMLDTATVLPRVHRALQVLAAVHLLAPLVYWFAITPVARFATLLFLLTVLAVTAVGAWCAFLRMRSGYYFLGAFGMLAVGSLVTTARSFGWLPTNAFTVNGFQLGSNLEMLLLAFALADRFNQMRREKHLAQRELVSAQQQLVDTLRASELELAQRVEERTRQLQVANERLEALSMVDGLTGIANRRHFDQVLHKEWTRLERAAQPLALVMLDVDWFKRYNDHFGHQAGDECLRAVAQAISGVSRASDLVARYGGEEFVIIAPGTDGPQALQMAQRACDAVRALGMPHPLAYESVVTVSCGVAVTVPGPDDSLENLLGQADDALYEAKAQGRNRVVLAEPLGG</sequence>
<dbReference type="Gene3D" id="2.60.40.2380">
    <property type="match status" value="1"/>
</dbReference>
<evidence type="ECO:0000313" key="7">
    <source>
        <dbReference type="Proteomes" id="UP001302257"/>
    </source>
</evidence>
<dbReference type="PANTHER" id="PTHR45138">
    <property type="entry name" value="REGULATORY COMPONENTS OF SENSORY TRANSDUCTION SYSTEM"/>
    <property type="match status" value="1"/>
</dbReference>
<keyword evidence="3" id="KW-0175">Coiled coil</keyword>
<dbReference type="InterPro" id="IPR050469">
    <property type="entry name" value="Diguanylate_Cyclase"/>
</dbReference>
<dbReference type="RefSeq" id="WP_313868293.1">
    <property type="nucleotide sequence ID" value="NZ_CP132507.1"/>
</dbReference>
<dbReference type="SMART" id="SM00267">
    <property type="entry name" value="GGDEF"/>
    <property type="match status" value="1"/>
</dbReference>
<dbReference type="SUPFAM" id="SSF55073">
    <property type="entry name" value="Nucleotide cyclase"/>
    <property type="match status" value="1"/>
</dbReference>
<comment type="catalytic activity">
    <reaction evidence="2">
        <text>2 GTP = 3',3'-c-di-GMP + 2 diphosphate</text>
        <dbReference type="Rhea" id="RHEA:24898"/>
        <dbReference type="ChEBI" id="CHEBI:33019"/>
        <dbReference type="ChEBI" id="CHEBI:37565"/>
        <dbReference type="ChEBI" id="CHEBI:58805"/>
        <dbReference type="EC" id="2.7.7.65"/>
    </reaction>
</comment>
<dbReference type="EC" id="2.7.7.65" evidence="1"/>
<feature type="transmembrane region" description="Helical" evidence="4">
    <location>
        <begin position="208"/>
        <end position="231"/>
    </location>
</feature>
<feature type="domain" description="GGDEF" evidence="5">
    <location>
        <begin position="464"/>
        <end position="599"/>
    </location>
</feature>
<dbReference type="InterPro" id="IPR029787">
    <property type="entry name" value="Nucleotide_cyclase"/>
</dbReference>
<evidence type="ECO:0000313" key="6">
    <source>
        <dbReference type="EMBL" id="WNO05530.1"/>
    </source>
</evidence>
<feature type="transmembrane region" description="Helical" evidence="4">
    <location>
        <begin position="274"/>
        <end position="293"/>
    </location>
</feature>
<feature type="transmembrane region" description="Helical" evidence="4">
    <location>
        <begin position="299"/>
        <end position="320"/>
    </location>
</feature>